<keyword evidence="3" id="KW-0378">Hydrolase</keyword>
<dbReference type="GO" id="GO:0006020">
    <property type="term" value="P:inositol metabolic process"/>
    <property type="evidence" value="ECO:0007669"/>
    <property type="project" value="TreeGrafter"/>
</dbReference>
<dbReference type="GO" id="GO:0008934">
    <property type="term" value="F:inositol monophosphate 1-phosphatase activity"/>
    <property type="evidence" value="ECO:0007669"/>
    <property type="project" value="TreeGrafter"/>
</dbReference>
<evidence type="ECO:0000256" key="4">
    <source>
        <dbReference type="ARBA" id="ARBA00022842"/>
    </source>
</evidence>
<dbReference type="Proteomes" id="UP000199477">
    <property type="component" value="Unassembled WGS sequence"/>
</dbReference>
<dbReference type="Gene3D" id="3.30.540.10">
    <property type="entry name" value="Fructose-1,6-Bisphosphatase, subunit A, domain 1"/>
    <property type="match status" value="1"/>
</dbReference>
<keyword evidence="2 5" id="KW-0479">Metal-binding</keyword>
<keyword evidence="4 5" id="KW-0460">Magnesium</keyword>
<dbReference type="GO" id="GO:0046872">
    <property type="term" value="F:metal ion binding"/>
    <property type="evidence" value="ECO:0007669"/>
    <property type="project" value="UniProtKB-KW"/>
</dbReference>
<accession>A0A1I2IJ75</accession>
<proteinExistence type="inferred from homology"/>
<evidence type="ECO:0000256" key="2">
    <source>
        <dbReference type="ARBA" id="ARBA00022723"/>
    </source>
</evidence>
<evidence type="ECO:0000256" key="1">
    <source>
        <dbReference type="ARBA" id="ARBA00009759"/>
    </source>
</evidence>
<dbReference type="GO" id="GO:0007165">
    <property type="term" value="P:signal transduction"/>
    <property type="evidence" value="ECO:0007669"/>
    <property type="project" value="TreeGrafter"/>
</dbReference>
<feature type="binding site" evidence="5">
    <location>
        <position position="88"/>
    </location>
    <ligand>
        <name>Mg(2+)</name>
        <dbReference type="ChEBI" id="CHEBI:18420"/>
        <label>1</label>
        <note>catalytic</note>
    </ligand>
</feature>
<dbReference type="Pfam" id="PF00459">
    <property type="entry name" value="Inositol_P"/>
    <property type="match status" value="1"/>
</dbReference>
<reference evidence="7" key="1">
    <citation type="submission" date="2016-10" db="EMBL/GenBank/DDBJ databases">
        <authorList>
            <person name="Varghese N."/>
            <person name="Submissions S."/>
        </authorList>
    </citation>
    <scope>NUCLEOTIDE SEQUENCE [LARGE SCALE GENOMIC DNA]</scope>
    <source>
        <strain evidence="7">UNC178MFTsu3.1</strain>
    </source>
</reference>
<feature type="binding site" evidence="5">
    <location>
        <position position="211"/>
    </location>
    <ligand>
        <name>Mg(2+)</name>
        <dbReference type="ChEBI" id="CHEBI:18420"/>
        <label>1</label>
        <note>catalytic</note>
    </ligand>
</feature>
<evidence type="ECO:0000256" key="5">
    <source>
        <dbReference type="PIRSR" id="PIRSR600760-2"/>
    </source>
</evidence>
<organism evidence="6 7">
    <name type="scientific">Dyella marensis</name>
    <dbReference type="NCBI Taxonomy" id="500610"/>
    <lineage>
        <taxon>Bacteria</taxon>
        <taxon>Pseudomonadati</taxon>
        <taxon>Pseudomonadota</taxon>
        <taxon>Gammaproteobacteria</taxon>
        <taxon>Lysobacterales</taxon>
        <taxon>Rhodanobacteraceae</taxon>
        <taxon>Dyella</taxon>
    </lineage>
</organism>
<feature type="binding site" evidence="5">
    <location>
        <position position="86"/>
    </location>
    <ligand>
        <name>Mg(2+)</name>
        <dbReference type="ChEBI" id="CHEBI:18420"/>
        <label>1</label>
        <note>catalytic</note>
    </ligand>
</feature>
<name>A0A1I2IJ75_9GAMM</name>
<evidence type="ECO:0000256" key="3">
    <source>
        <dbReference type="ARBA" id="ARBA00022801"/>
    </source>
</evidence>
<sequence>MSAPDLQRALSAAREAAEAAAEVIRHYWRRGVEVEIKSDATPVTIADREAELAIRKVLQAALPEAAIYGEEFGLDDGARELLWLVDPLDGTKSFVRRTPFFSTQIALMHKGELVLGVSSAPVYGETLWASAGGGAWFEGDRVRVAATDSMAQASISTGNVKTLTMDARWAELGAMIRDSNRIRGYGDFCHYHLLARGGLDLVIESDVNILDVAALAAIVREAGGLFTDLDGQPLTLDTRSVLAGTPALHAQALTRFRASLQS</sequence>
<evidence type="ECO:0000313" key="6">
    <source>
        <dbReference type="EMBL" id="SFF41698.1"/>
    </source>
</evidence>
<dbReference type="EMBL" id="FONH01000017">
    <property type="protein sequence ID" value="SFF41698.1"/>
    <property type="molecule type" value="Genomic_DNA"/>
</dbReference>
<dbReference type="PANTHER" id="PTHR20854:SF4">
    <property type="entry name" value="INOSITOL-1-MONOPHOSPHATASE-RELATED"/>
    <property type="match status" value="1"/>
</dbReference>
<dbReference type="RefSeq" id="WP_026633519.1">
    <property type="nucleotide sequence ID" value="NZ_FONH01000017.1"/>
</dbReference>
<gene>
    <name evidence="6" type="ORF">SAMN02799615_03476</name>
</gene>
<dbReference type="PANTHER" id="PTHR20854">
    <property type="entry name" value="INOSITOL MONOPHOSPHATASE"/>
    <property type="match status" value="1"/>
</dbReference>
<dbReference type="Gene3D" id="3.40.190.80">
    <property type="match status" value="1"/>
</dbReference>
<feature type="binding site" evidence="5">
    <location>
        <position position="70"/>
    </location>
    <ligand>
        <name>Mg(2+)</name>
        <dbReference type="ChEBI" id="CHEBI:18420"/>
        <label>1</label>
        <note>catalytic</note>
    </ligand>
</feature>
<protein>
    <submittedName>
        <fullName evidence="6">Histidinol-phosphatase</fullName>
    </submittedName>
</protein>
<feature type="binding site" evidence="5">
    <location>
        <position position="89"/>
    </location>
    <ligand>
        <name>Mg(2+)</name>
        <dbReference type="ChEBI" id="CHEBI:18420"/>
        <label>1</label>
        <note>catalytic</note>
    </ligand>
</feature>
<keyword evidence="7" id="KW-1185">Reference proteome</keyword>
<dbReference type="PRINTS" id="PR00377">
    <property type="entry name" value="IMPHPHTASES"/>
</dbReference>
<dbReference type="AlphaFoldDB" id="A0A1I2IJ75"/>
<dbReference type="STRING" id="500610.SAMN02799615_03476"/>
<comment type="similarity">
    <text evidence="1">Belongs to the inositol monophosphatase superfamily.</text>
</comment>
<evidence type="ECO:0000313" key="7">
    <source>
        <dbReference type="Proteomes" id="UP000199477"/>
    </source>
</evidence>
<dbReference type="PROSITE" id="PS00629">
    <property type="entry name" value="IMP_1"/>
    <property type="match status" value="1"/>
</dbReference>
<comment type="cofactor">
    <cofactor evidence="5">
        <name>Mg(2+)</name>
        <dbReference type="ChEBI" id="CHEBI:18420"/>
    </cofactor>
</comment>
<dbReference type="SUPFAM" id="SSF56655">
    <property type="entry name" value="Carbohydrate phosphatase"/>
    <property type="match status" value="1"/>
</dbReference>
<dbReference type="InterPro" id="IPR000760">
    <property type="entry name" value="Inositol_monophosphatase-like"/>
</dbReference>
<dbReference type="InterPro" id="IPR020583">
    <property type="entry name" value="Inositol_monoP_metal-BS"/>
</dbReference>